<evidence type="ECO:0000313" key="11">
    <source>
        <dbReference type="Proteomes" id="UP000324354"/>
    </source>
</evidence>
<dbReference type="GeneID" id="13300587"/>
<evidence type="ECO:0000256" key="3">
    <source>
        <dbReference type="ARBA" id="ARBA00022475"/>
    </source>
</evidence>
<keyword evidence="4" id="KW-0677">Repeat</keyword>
<evidence type="ECO:0000256" key="1">
    <source>
        <dbReference type="ARBA" id="ARBA00004202"/>
    </source>
</evidence>
<evidence type="ECO:0000256" key="2">
    <source>
        <dbReference type="ARBA" id="ARBA00022448"/>
    </source>
</evidence>
<dbReference type="OrthoDB" id="18209at2157"/>
<dbReference type="SMART" id="SM00382">
    <property type="entry name" value="AAA"/>
    <property type="match status" value="2"/>
</dbReference>
<dbReference type="InterPro" id="IPR003439">
    <property type="entry name" value="ABC_transporter-like_ATP-bd"/>
</dbReference>
<dbReference type="Proteomes" id="UP000324354">
    <property type="component" value="Chromosome"/>
</dbReference>
<dbReference type="GO" id="GO:0016887">
    <property type="term" value="F:ATP hydrolysis activity"/>
    <property type="evidence" value="ECO:0007669"/>
    <property type="project" value="InterPro"/>
</dbReference>
<evidence type="ECO:0000256" key="8">
    <source>
        <dbReference type="ARBA" id="ARBA00023136"/>
    </source>
</evidence>
<feature type="domain" description="ABC transporter" evidence="9">
    <location>
        <begin position="4"/>
        <end position="239"/>
    </location>
</feature>
<evidence type="ECO:0000313" key="10">
    <source>
        <dbReference type="EMBL" id="QEK79313.1"/>
    </source>
</evidence>
<dbReference type="CDD" id="cd03215">
    <property type="entry name" value="ABC_Carb_Monos_II"/>
    <property type="match status" value="1"/>
</dbReference>
<gene>
    <name evidence="10" type="ORF">PFDSM3638_08595</name>
</gene>
<accession>A0A5C0XQI0</accession>
<keyword evidence="8" id="KW-0472">Membrane</keyword>
<organism evidence="10 11">
    <name type="scientific">Pyrococcus furiosus (strain ATCC 43587 / DSM 3638 / JCM 8422 / Vc1)</name>
    <dbReference type="NCBI Taxonomy" id="186497"/>
    <lineage>
        <taxon>Archaea</taxon>
        <taxon>Methanobacteriati</taxon>
        <taxon>Methanobacteriota</taxon>
        <taxon>Thermococci</taxon>
        <taxon>Thermococcales</taxon>
        <taxon>Thermococcaceae</taxon>
        <taxon>Pyrococcus</taxon>
    </lineage>
</organism>
<dbReference type="RefSeq" id="WP_011012842.1">
    <property type="nucleotide sequence ID" value="NC_003413.1"/>
</dbReference>
<keyword evidence="5" id="KW-0547">Nucleotide-binding</keyword>
<keyword evidence="3" id="KW-1003">Cell membrane</keyword>
<evidence type="ECO:0000256" key="4">
    <source>
        <dbReference type="ARBA" id="ARBA00022737"/>
    </source>
</evidence>
<reference evidence="10 11" key="1">
    <citation type="submission" date="2017-08" db="EMBL/GenBank/DDBJ databases">
        <title>Resequencing and Reannotation of the genome of Pyrococcus furiosus type strain DSM3638.</title>
        <authorList>
            <person name="Reichelt R.M."/>
            <person name="Bunk B."/>
        </authorList>
    </citation>
    <scope>NUCLEOTIDE SEQUENCE [LARGE SCALE GENOMIC DNA]</scope>
    <source>
        <strain evidence="10 11">DSM 3638</strain>
    </source>
</reference>
<dbReference type="GeneID" id="41713527"/>
<dbReference type="PANTHER" id="PTHR43790:SF9">
    <property type="entry name" value="GALACTOFURANOSE TRANSPORTER ATP-BINDING PROTEIN YTFR"/>
    <property type="match status" value="1"/>
</dbReference>
<dbReference type="Gene3D" id="3.40.50.300">
    <property type="entry name" value="P-loop containing nucleotide triphosphate hydrolases"/>
    <property type="match status" value="2"/>
</dbReference>
<evidence type="ECO:0000256" key="5">
    <source>
        <dbReference type="ARBA" id="ARBA00022741"/>
    </source>
</evidence>
<dbReference type="AlphaFoldDB" id="A0A5C0XQI0"/>
<keyword evidence="7" id="KW-1278">Translocase</keyword>
<dbReference type="GO" id="GO:0005524">
    <property type="term" value="F:ATP binding"/>
    <property type="evidence" value="ECO:0007669"/>
    <property type="project" value="UniProtKB-KW"/>
</dbReference>
<dbReference type="PROSITE" id="PS00211">
    <property type="entry name" value="ABC_TRANSPORTER_1"/>
    <property type="match status" value="1"/>
</dbReference>
<dbReference type="InterPro" id="IPR027417">
    <property type="entry name" value="P-loop_NTPase"/>
</dbReference>
<evidence type="ECO:0000259" key="9">
    <source>
        <dbReference type="PROSITE" id="PS50893"/>
    </source>
</evidence>
<dbReference type="CDD" id="cd03216">
    <property type="entry name" value="ABC_Carb_Monos_I"/>
    <property type="match status" value="1"/>
</dbReference>
<evidence type="ECO:0000256" key="7">
    <source>
        <dbReference type="ARBA" id="ARBA00022967"/>
    </source>
</evidence>
<keyword evidence="6 10" id="KW-0067">ATP-binding</keyword>
<keyword evidence="2" id="KW-0813">Transport</keyword>
<dbReference type="FunFam" id="3.40.50.300:FF:000127">
    <property type="entry name" value="Ribose import ATP-binding protein RbsA"/>
    <property type="match status" value="1"/>
</dbReference>
<dbReference type="InterPro" id="IPR003593">
    <property type="entry name" value="AAA+_ATPase"/>
</dbReference>
<dbReference type="PROSITE" id="PS50893">
    <property type="entry name" value="ABC_TRANSPORTER_2"/>
    <property type="match status" value="2"/>
</dbReference>
<dbReference type="EMBL" id="CP023154">
    <property type="protein sequence ID" value="QEK79313.1"/>
    <property type="molecule type" value="Genomic_DNA"/>
</dbReference>
<proteinExistence type="predicted"/>
<dbReference type="SUPFAM" id="SSF52540">
    <property type="entry name" value="P-loop containing nucleoside triphosphate hydrolases"/>
    <property type="match status" value="2"/>
</dbReference>
<dbReference type="Pfam" id="PF00005">
    <property type="entry name" value="ABC_tran"/>
    <property type="match status" value="2"/>
</dbReference>
<protein>
    <submittedName>
        <fullName evidence="10">ABC transporter ATP-binding protein</fullName>
    </submittedName>
</protein>
<dbReference type="PANTHER" id="PTHR43790">
    <property type="entry name" value="CARBOHYDRATE TRANSPORT ATP-BINDING PROTEIN MG119-RELATED"/>
    <property type="match status" value="1"/>
</dbReference>
<name>A0A5C0XQI0_PYRFU</name>
<feature type="domain" description="ABC transporter" evidence="9">
    <location>
        <begin position="256"/>
        <end position="497"/>
    </location>
</feature>
<comment type="subcellular location">
    <subcellularLocation>
        <location evidence="1">Cell membrane</location>
        <topology evidence="1">Peripheral membrane protein</topology>
    </subcellularLocation>
</comment>
<sequence length="501" mass="55874">MNAIEMENIVKVYPDGVVALKGVDFKVEAGEIHGLLGENGAGKTTLMRILYGEIKPTKGKIRVFGKEVKFSGPWDAIRSGIGMVYQHFTLVPTFTVLENLYLALLPLNPKITLKEVKKLAKEKMKETGLKIPLDEIVEDLPIGIQQRVEITKALMQNAKILILDEPTSVLTPIEVRELFKTLRKLKEKGITIVFITHKLKEVKEITDRVTVMRRGEVIGTVKTSEVSEKELAKMMVQRDVVMKIEKMPKEPGKTVLKVENLWVKDDRGLDAVKGISLEIREGEILGIAGVQGNGQRELAETLAGVRKPEKGKIIFDKKDITKTGALERYKMGIAYVPDSRKVGLVEEMNIVENTILTNLFEVVKSGRISWDKGRKMAKDIVERFEVITPSLAAKVKHLSGGNQQKIMVGREIIREPKVFIVAEPTQGLDIGATEFIRKTLLNLRDQGKGILLISTDLDEILQLSDRIAVIYEGQIMAVGKPEEFTLEKLGLLMGGVHAESE</sequence>
<dbReference type="GO" id="GO:0005886">
    <property type="term" value="C:plasma membrane"/>
    <property type="evidence" value="ECO:0007669"/>
    <property type="project" value="UniProtKB-SubCell"/>
</dbReference>
<dbReference type="InterPro" id="IPR050107">
    <property type="entry name" value="ABC_carbohydrate_import_ATPase"/>
</dbReference>
<evidence type="ECO:0000256" key="6">
    <source>
        <dbReference type="ARBA" id="ARBA00022840"/>
    </source>
</evidence>
<dbReference type="InterPro" id="IPR017871">
    <property type="entry name" value="ABC_transporter-like_CS"/>
</dbReference>